<dbReference type="PROSITE" id="PS00409">
    <property type="entry name" value="PROKAR_NTER_METHYL"/>
    <property type="match status" value="1"/>
</dbReference>
<dbReference type="RefSeq" id="WP_144280091.1">
    <property type="nucleotide sequence ID" value="NZ_CP041730.1"/>
</dbReference>
<keyword evidence="3" id="KW-1185">Reference proteome</keyword>
<evidence type="ECO:0000313" key="3">
    <source>
        <dbReference type="Proteomes" id="UP000317550"/>
    </source>
</evidence>
<dbReference type="Proteomes" id="UP000317550">
    <property type="component" value="Chromosome"/>
</dbReference>
<dbReference type="NCBIfam" id="TIGR02532">
    <property type="entry name" value="IV_pilin_GFxxxE"/>
    <property type="match status" value="1"/>
</dbReference>
<proteinExistence type="predicted"/>
<keyword evidence="1" id="KW-0472">Membrane</keyword>
<feature type="transmembrane region" description="Helical" evidence="1">
    <location>
        <begin position="7"/>
        <end position="25"/>
    </location>
</feature>
<gene>
    <name evidence="2" type="ORF">FNU76_21430</name>
</gene>
<dbReference type="InterPro" id="IPR045584">
    <property type="entry name" value="Pilin-like"/>
</dbReference>
<dbReference type="InterPro" id="IPR012902">
    <property type="entry name" value="N_methyl_site"/>
</dbReference>
<accession>A0A516SL13</accession>
<dbReference type="KEGG" id="cari:FNU76_21430"/>
<keyword evidence="1" id="KW-0812">Transmembrane</keyword>
<sequence length="190" mass="19339">MQRGFTLIEIAIVLVIVGLLLGGILRGQTVVGGAQAKDIIKSVLDTQAAALTFKDRYGFLPGDLPNPANSIPGIAGCNAGTGTGTLNTAAKRNCARDELILSNLLRGTAGTPIQVQNVTISLSNAAGAGFALPANWVNVVVIARLNCDTALQLDRGLDDGNTGTGNLRASVACAGQDPAVAVPLAAIRLN</sequence>
<evidence type="ECO:0000256" key="1">
    <source>
        <dbReference type="SAM" id="Phobius"/>
    </source>
</evidence>
<reference evidence="3" key="1">
    <citation type="submission" date="2019-07" db="EMBL/GenBank/DDBJ databases">
        <title>Chitinimonas sp. nov., isolated from Ny-Alesund, arctica soil.</title>
        <authorList>
            <person name="Xu Q."/>
            <person name="Peng F."/>
        </authorList>
    </citation>
    <scope>NUCLEOTIDE SEQUENCE [LARGE SCALE GENOMIC DNA]</scope>
    <source>
        <strain evidence="3">R3-44</strain>
    </source>
</reference>
<evidence type="ECO:0000313" key="2">
    <source>
        <dbReference type="EMBL" id="QDQ28708.1"/>
    </source>
</evidence>
<name>A0A516SL13_9NEIS</name>
<keyword evidence="1" id="KW-1133">Transmembrane helix</keyword>
<dbReference type="Pfam" id="PF07963">
    <property type="entry name" value="N_methyl"/>
    <property type="match status" value="1"/>
</dbReference>
<protein>
    <submittedName>
        <fullName evidence="2">Prepilin-type N-terminal cleavage/methylation domain-containing protein</fullName>
    </submittedName>
</protein>
<organism evidence="2 3">
    <name type="scientific">Chitinimonas arctica</name>
    <dbReference type="NCBI Taxonomy" id="2594795"/>
    <lineage>
        <taxon>Bacteria</taxon>
        <taxon>Pseudomonadati</taxon>
        <taxon>Pseudomonadota</taxon>
        <taxon>Betaproteobacteria</taxon>
        <taxon>Neisseriales</taxon>
        <taxon>Chitinibacteraceae</taxon>
        <taxon>Chitinimonas</taxon>
    </lineage>
</organism>
<dbReference type="OrthoDB" id="9795524at2"/>
<dbReference type="AlphaFoldDB" id="A0A516SL13"/>
<dbReference type="SUPFAM" id="SSF54523">
    <property type="entry name" value="Pili subunits"/>
    <property type="match status" value="1"/>
</dbReference>
<dbReference type="EMBL" id="CP041730">
    <property type="protein sequence ID" value="QDQ28708.1"/>
    <property type="molecule type" value="Genomic_DNA"/>
</dbReference>